<dbReference type="AlphaFoldDB" id="A0A1G2M3U3"/>
<proteinExistence type="inferred from homology"/>
<keyword evidence="4" id="KW-0378">Hydrolase</keyword>
<dbReference type="Gene3D" id="3.20.20.300">
    <property type="entry name" value="Glycoside hydrolase, family 3, N-terminal domain"/>
    <property type="match status" value="1"/>
</dbReference>
<comment type="caution">
    <text evidence="7">The sequence shown here is derived from an EMBL/GenBank/DDBJ whole genome shotgun (WGS) entry which is preliminary data.</text>
</comment>
<evidence type="ECO:0000256" key="4">
    <source>
        <dbReference type="ARBA" id="ARBA00022801"/>
    </source>
</evidence>
<dbReference type="PANTHER" id="PTHR30480">
    <property type="entry name" value="BETA-HEXOSAMINIDASE-RELATED"/>
    <property type="match status" value="1"/>
</dbReference>
<protein>
    <recommendedName>
        <fullName evidence="3">beta-N-acetylhexosaminidase</fullName>
        <ecNumber evidence="3">3.2.1.52</ecNumber>
    </recommendedName>
</protein>
<dbReference type="PANTHER" id="PTHR30480:SF13">
    <property type="entry name" value="BETA-HEXOSAMINIDASE"/>
    <property type="match status" value="1"/>
</dbReference>
<accession>A0A1G2M3U3</accession>
<gene>
    <name evidence="7" type="ORF">A2664_02945</name>
</gene>
<evidence type="ECO:0000256" key="1">
    <source>
        <dbReference type="ARBA" id="ARBA00001231"/>
    </source>
</evidence>
<evidence type="ECO:0000259" key="6">
    <source>
        <dbReference type="Pfam" id="PF00933"/>
    </source>
</evidence>
<dbReference type="GO" id="GO:0005975">
    <property type="term" value="P:carbohydrate metabolic process"/>
    <property type="evidence" value="ECO:0007669"/>
    <property type="project" value="InterPro"/>
</dbReference>
<dbReference type="STRING" id="1802301.A2664_02945"/>
<dbReference type="InterPro" id="IPR050226">
    <property type="entry name" value="NagZ_Beta-hexosaminidase"/>
</dbReference>
<dbReference type="GO" id="GO:0004563">
    <property type="term" value="F:beta-N-acetylhexosaminidase activity"/>
    <property type="evidence" value="ECO:0007669"/>
    <property type="project" value="UniProtKB-EC"/>
</dbReference>
<comment type="catalytic activity">
    <reaction evidence="1">
        <text>Hydrolysis of terminal non-reducing N-acetyl-D-hexosamine residues in N-acetyl-beta-D-hexosaminides.</text>
        <dbReference type="EC" id="3.2.1.52"/>
    </reaction>
</comment>
<dbReference type="EC" id="3.2.1.52" evidence="3"/>
<dbReference type="Pfam" id="PF00933">
    <property type="entry name" value="Glyco_hydro_3"/>
    <property type="match status" value="1"/>
</dbReference>
<evidence type="ECO:0000313" key="7">
    <source>
        <dbReference type="EMBL" id="OHA18570.1"/>
    </source>
</evidence>
<sequence>MSKNLITVLLAVAFIAVGATLYIVYSATGTQIGVAPVEQEDENLIDSIISQVDTMSLDQKIGQMLIIGFEHAYLDTHARKMIEQYHVSGFNLLRRNIKDREQTRQLTADLQKIAAIPLFIATDQEGGKVVRFSFLNELTPQIQIKSASQAEQVAFTRAKELRELGVNMNFSPVLDYVSSTTSYLYSRTFGADPNTSGVLGNAMMKGYLAGGVVPIAKHFPGYGDLSLDPHTNQATLRIDSKELEVNLIPFKEVIANNPASAIMTAHIVIPDISNKPATLSSEFMSEILRDQMGFMGVIITDDMEMVSAGESIGQSSVDAVLAGVDMIISTYTPEKQIEIFDRLKKAVVDGEITEERINASVVRILTLKSTLETVQ</sequence>
<dbReference type="InterPro" id="IPR036962">
    <property type="entry name" value="Glyco_hydro_3_N_sf"/>
</dbReference>
<dbReference type="InterPro" id="IPR017853">
    <property type="entry name" value="GH"/>
</dbReference>
<name>A0A1G2M3U3_9BACT</name>
<reference evidence="7 8" key="1">
    <citation type="journal article" date="2016" name="Nat. Commun.">
        <title>Thousands of microbial genomes shed light on interconnected biogeochemical processes in an aquifer system.</title>
        <authorList>
            <person name="Anantharaman K."/>
            <person name="Brown C.T."/>
            <person name="Hug L.A."/>
            <person name="Sharon I."/>
            <person name="Castelle C.J."/>
            <person name="Probst A.J."/>
            <person name="Thomas B.C."/>
            <person name="Singh A."/>
            <person name="Wilkins M.J."/>
            <person name="Karaoz U."/>
            <person name="Brodie E.L."/>
            <person name="Williams K.H."/>
            <person name="Hubbard S.S."/>
            <person name="Banfield J.F."/>
        </authorList>
    </citation>
    <scope>NUCLEOTIDE SEQUENCE [LARGE SCALE GENOMIC DNA]</scope>
</reference>
<dbReference type="GO" id="GO:0009254">
    <property type="term" value="P:peptidoglycan turnover"/>
    <property type="evidence" value="ECO:0007669"/>
    <property type="project" value="TreeGrafter"/>
</dbReference>
<dbReference type="SUPFAM" id="SSF51445">
    <property type="entry name" value="(Trans)glycosidases"/>
    <property type="match status" value="1"/>
</dbReference>
<comment type="similarity">
    <text evidence="2">Belongs to the glycosyl hydrolase 3 family.</text>
</comment>
<dbReference type="EMBL" id="MHRF01000004">
    <property type="protein sequence ID" value="OHA18570.1"/>
    <property type="molecule type" value="Genomic_DNA"/>
</dbReference>
<evidence type="ECO:0000256" key="5">
    <source>
        <dbReference type="ARBA" id="ARBA00023295"/>
    </source>
</evidence>
<dbReference type="InterPro" id="IPR001764">
    <property type="entry name" value="Glyco_hydro_3_N"/>
</dbReference>
<feature type="domain" description="Glycoside hydrolase family 3 N-terminal" evidence="6">
    <location>
        <begin position="57"/>
        <end position="367"/>
    </location>
</feature>
<organism evidence="7 8">
    <name type="scientific">Candidatus Taylorbacteria bacterium RIFCSPHIGHO2_01_FULL_46_22b</name>
    <dbReference type="NCBI Taxonomy" id="1802301"/>
    <lineage>
        <taxon>Bacteria</taxon>
        <taxon>Candidatus Tayloriibacteriota</taxon>
    </lineage>
</organism>
<evidence type="ECO:0000313" key="8">
    <source>
        <dbReference type="Proteomes" id="UP000178873"/>
    </source>
</evidence>
<evidence type="ECO:0000256" key="3">
    <source>
        <dbReference type="ARBA" id="ARBA00012663"/>
    </source>
</evidence>
<evidence type="ECO:0000256" key="2">
    <source>
        <dbReference type="ARBA" id="ARBA00005336"/>
    </source>
</evidence>
<keyword evidence="5" id="KW-0326">Glycosidase</keyword>
<dbReference type="Proteomes" id="UP000178873">
    <property type="component" value="Unassembled WGS sequence"/>
</dbReference>